<comment type="caution">
    <text evidence="2">The sequence shown here is derived from an EMBL/GenBank/DDBJ whole genome shotgun (WGS) entry which is preliminary data.</text>
</comment>
<evidence type="ECO:0000313" key="3">
    <source>
        <dbReference type="Proteomes" id="UP000015354"/>
    </source>
</evidence>
<reference evidence="2 3" key="1">
    <citation type="journal article" date="2013" name="PLoS ONE">
        <title>Predicting the Proteins of Angomonas deanei, Strigomonas culicis and Their Respective Endosymbionts Reveals New Aspects of the Trypanosomatidae Family.</title>
        <authorList>
            <person name="Motta M.C."/>
            <person name="Martins A.C."/>
            <person name="de Souza S.S."/>
            <person name="Catta-Preta C.M."/>
            <person name="Silva R."/>
            <person name="Klein C.C."/>
            <person name="de Almeida L.G."/>
            <person name="de Lima Cunha O."/>
            <person name="Ciapina L.P."/>
            <person name="Brocchi M."/>
            <person name="Colabardini A.C."/>
            <person name="de Araujo Lima B."/>
            <person name="Machado C.R."/>
            <person name="de Almeida Soares C.M."/>
            <person name="Probst C.M."/>
            <person name="de Menezes C.B."/>
            <person name="Thompson C.E."/>
            <person name="Bartholomeu D.C."/>
            <person name="Gradia D.F."/>
            <person name="Pavoni D.P."/>
            <person name="Grisard E.C."/>
            <person name="Fantinatti-Garboggini F."/>
            <person name="Marchini F.K."/>
            <person name="Rodrigues-Luiz G.F."/>
            <person name="Wagner G."/>
            <person name="Goldman G.H."/>
            <person name="Fietto J.L."/>
            <person name="Elias M.C."/>
            <person name="Goldman M.H."/>
            <person name="Sagot M.F."/>
            <person name="Pereira M."/>
            <person name="Stoco P.H."/>
            <person name="de Mendonca-Neto R.P."/>
            <person name="Teixeira S.M."/>
            <person name="Maciel T.E."/>
            <person name="de Oliveira Mendes T.A."/>
            <person name="Urmenyi T.P."/>
            <person name="de Souza W."/>
            <person name="Schenkman S."/>
            <person name="de Vasconcelos A.T."/>
        </authorList>
    </citation>
    <scope>NUCLEOTIDE SEQUENCE [LARGE SCALE GENOMIC DNA]</scope>
</reference>
<dbReference type="Gene3D" id="1.25.40.10">
    <property type="entry name" value="Tetratricopeptide repeat domain"/>
    <property type="match status" value="3"/>
</dbReference>
<dbReference type="InterPro" id="IPR050667">
    <property type="entry name" value="PPR-containing_protein"/>
</dbReference>
<dbReference type="InterPro" id="IPR011990">
    <property type="entry name" value="TPR-like_helical_dom_sf"/>
</dbReference>
<gene>
    <name evidence="2" type="ORF">STCU_01601</name>
</gene>
<dbReference type="PANTHER" id="PTHR47939:SF1">
    <property type="entry name" value="OS04G0684500 PROTEIN"/>
    <property type="match status" value="1"/>
</dbReference>
<feature type="region of interest" description="Disordered" evidence="1">
    <location>
        <begin position="34"/>
        <end position="73"/>
    </location>
</feature>
<evidence type="ECO:0008006" key="4">
    <source>
        <dbReference type="Google" id="ProtNLM"/>
    </source>
</evidence>
<sequence>MRPLKRYIPSQPLKCALGCAPTLWRGAVRCSGTHQHHRHSDRSRPAGPSSGPPPGASSSSSSTEIPVARDVPAGNESPLGVVLQYAQKKDYAGAARFFETHFDARTARLTALCPAPHHARDLCSHMMRVYTALGRMDRVRDVFAVALRDLQCEAVTRTPADLPRRAAEAPAPPVSWARPSLLNTNFFNMYLEVLTVRKNYDRDEVRFVLAQMQQAGVAANALTYHYLISIHIRAGYDPRGLWLEMREKELRPLPATVLAVLLQVVPYVADAEFVVDVVREGLQHGSTLLDKAKLAELVVAWLAGGSTSEHIQRKAGAGAAPAGAATCAYPPEYILWLMLELELRCVLDTASFVQYVQRQHVAELLLRCAQSADAETAERALALMDRHAMAKTADVLALVVWCWADAVEIEKAFDMVELMARKGYLDLVDPLKRYVVEVLRYPMERSHLLVLADALGSNALLERALHHLKERQRKGMAVSVHALDIVVLAACKLGEERRALYLVSTYAAQWGVQPRANTFNCLLLGNAAGRGTVLLRTIYDTMLRSGVTPNAQTFRTIVRQAAALGSIDEAIFYLEQVTQHAGLRVEVEMILPILERAARAGDVETVNRISQYSLNCDIGIDANVLNSVMTYLTEAGESVEVLKGHQPLHDALRTRSSVGRQRARNEIAL</sequence>
<dbReference type="EMBL" id="ATMH01001601">
    <property type="protein sequence ID" value="EPY34404.1"/>
    <property type="molecule type" value="Genomic_DNA"/>
</dbReference>
<evidence type="ECO:0000313" key="2">
    <source>
        <dbReference type="EMBL" id="EPY34404.1"/>
    </source>
</evidence>
<dbReference type="PANTHER" id="PTHR47939">
    <property type="entry name" value="MEMBRANE-ASSOCIATED SALT-INDUCIBLE PROTEIN-LIKE"/>
    <property type="match status" value="1"/>
</dbReference>
<keyword evidence="3" id="KW-1185">Reference proteome</keyword>
<dbReference type="OrthoDB" id="185373at2759"/>
<evidence type="ECO:0000256" key="1">
    <source>
        <dbReference type="SAM" id="MobiDB-lite"/>
    </source>
</evidence>
<proteinExistence type="predicted"/>
<dbReference type="AlphaFoldDB" id="S9V054"/>
<accession>S9V054</accession>
<protein>
    <recommendedName>
        <fullName evidence="4">Pentacotripeptide-repeat region of PRORP domain-containing protein</fullName>
    </recommendedName>
</protein>
<name>S9V054_9TRYP</name>
<dbReference type="Proteomes" id="UP000015354">
    <property type="component" value="Unassembled WGS sequence"/>
</dbReference>
<organism evidence="2 3">
    <name type="scientific">Strigomonas culicis</name>
    <dbReference type="NCBI Taxonomy" id="28005"/>
    <lineage>
        <taxon>Eukaryota</taxon>
        <taxon>Discoba</taxon>
        <taxon>Euglenozoa</taxon>
        <taxon>Kinetoplastea</taxon>
        <taxon>Metakinetoplastina</taxon>
        <taxon>Trypanosomatida</taxon>
        <taxon>Trypanosomatidae</taxon>
        <taxon>Strigomonadinae</taxon>
        <taxon>Strigomonas</taxon>
    </lineage>
</organism>